<feature type="non-terminal residue" evidence="1">
    <location>
        <position position="1"/>
    </location>
</feature>
<reference evidence="1" key="1">
    <citation type="submission" date="2023-10" db="EMBL/GenBank/DDBJ databases">
        <authorList>
            <person name="Chen Y."/>
            <person name="Shah S."/>
            <person name="Dougan E. K."/>
            <person name="Thang M."/>
            <person name="Chan C."/>
        </authorList>
    </citation>
    <scope>NUCLEOTIDE SEQUENCE [LARGE SCALE GENOMIC DNA]</scope>
</reference>
<sequence length="106" mass="11204">APARVIEVSVSLCACVGLFVRQAILALPAGCKLVQARVDGLAPPWLSLRAKVRVSLGFMRVAPASWSWELSWGRVVSAGDAGERGLGGRAAWWGPGDAVRHGRVSE</sequence>
<dbReference type="EMBL" id="CAUYUJ010016879">
    <property type="protein sequence ID" value="CAK0869741.1"/>
    <property type="molecule type" value="Genomic_DNA"/>
</dbReference>
<comment type="caution">
    <text evidence="1">The sequence shown here is derived from an EMBL/GenBank/DDBJ whole genome shotgun (WGS) entry which is preliminary data.</text>
</comment>
<evidence type="ECO:0000313" key="2">
    <source>
        <dbReference type="Proteomes" id="UP001189429"/>
    </source>
</evidence>
<evidence type="ECO:0000313" key="1">
    <source>
        <dbReference type="EMBL" id="CAK0869741.1"/>
    </source>
</evidence>
<dbReference type="Proteomes" id="UP001189429">
    <property type="component" value="Unassembled WGS sequence"/>
</dbReference>
<keyword evidence="2" id="KW-1185">Reference proteome</keyword>
<accession>A0ABN9VA77</accession>
<feature type="non-terminal residue" evidence="1">
    <location>
        <position position="106"/>
    </location>
</feature>
<organism evidence="1 2">
    <name type="scientific">Prorocentrum cordatum</name>
    <dbReference type="NCBI Taxonomy" id="2364126"/>
    <lineage>
        <taxon>Eukaryota</taxon>
        <taxon>Sar</taxon>
        <taxon>Alveolata</taxon>
        <taxon>Dinophyceae</taxon>
        <taxon>Prorocentrales</taxon>
        <taxon>Prorocentraceae</taxon>
        <taxon>Prorocentrum</taxon>
    </lineage>
</organism>
<protein>
    <submittedName>
        <fullName evidence="1">Uncharacterized protein</fullName>
    </submittedName>
</protein>
<proteinExistence type="predicted"/>
<name>A0ABN9VA77_9DINO</name>
<gene>
    <name evidence="1" type="ORF">PCOR1329_LOCUS56000</name>
</gene>